<evidence type="ECO:0000313" key="2">
    <source>
        <dbReference type="Proteomes" id="UP001229421"/>
    </source>
</evidence>
<dbReference type="EMBL" id="JAUHHV010000003">
    <property type="protein sequence ID" value="KAK1429802.1"/>
    <property type="molecule type" value="Genomic_DNA"/>
</dbReference>
<dbReference type="Proteomes" id="UP001229421">
    <property type="component" value="Unassembled WGS sequence"/>
</dbReference>
<organism evidence="1 2">
    <name type="scientific">Tagetes erecta</name>
    <name type="common">African marigold</name>
    <dbReference type="NCBI Taxonomy" id="13708"/>
    <lineage>
        <taxon>Eukaryota</taxon>
        <taxon>Viridiplantae</taxon>
        <taxon>Streptophyta</taxon>
        <taxon>Embryophyta</taxon>
        <taxon>Tracheophyta</taxon>
        <taxon>Spermatophyta</taxon>
        <taxon>Magnoliopsida</taxon>
        <taxon>eudicotyledons</taxon>
        <taxon>Gunneridae</taxon>
        <taxon>Pentapetalae</taxon>
        <taxon>asterids</taxon>
        <taxon>campanulids</taxon>
        <taxon>Asterales</taxon>
        <taxon>Asteraceae</taxon>
        <taxon>Asteroideae</taxon>
        <taxon>Heliantheae alliance</taxon>
        <taxon>Tageteae</taxon>
        <taxon>Tagetes</taxon>
    </lineage>
</organism>
<comment type="caution">
    <text evidence="1">The sequence shown here is derived from an EMBL/GenBank/DDBJ whole genome shotgun (WGS) entry which is preliminary data.</text>
</comment>
<gene>
    <name evidence="1" type="ORF">QVD17_12041</name>
</gene>
<keyword evidence="2" id="KW-1185">Reference proteome</keyword>
<protein>
    <submittedName>
        <fullName evidence="1">Uncharacterized protein</fullName>
    </submittedName>
</protein>
<proteinExistence type="predicted"/>
<sequence length="133" mass="15299">MQVYISELMDLFTWTCSRCDGLTKGFEVVELIVDVQNCLQVYISELMDLFTWTCSRCDGLTKGFEVVELIVDVQNCLQHMVRLGNYKSGKNLQAIWSPDAKLNDILEEANIQSVSCNYFSTYEREGPLFRQGF</sequence>
<name>A0AAD8KVB1_TARER</name>
<accession>A0AAD8KVB1</accession>
<evidence type="ECO:0000313" key="1">
    <source>
        <dbReference type="EMBL" id="KAK1429802.1"/>
    </source>
</evidence>
<dbReference type="AlphaFoldDB" id="A0AAD8KVB1"/>
<reference evidence="1" key="1">
    <citation type="journal article" date="2023" name="bioRxiv">
        <title>Improved chromosome-level genome assembly for marigold (Tagetes erecta).</title>
        <authorList>
            <person name="Jiang F."/>
            <person name="Yuan L."/>
            <person name="Wang S."/>
            <person name="Wang H."/>
            <person name="Xu D."/>
            <person name="Wang A."/>
            <person name="Fan W."/>
        </authorList>
    </citation>
    <scope>NUCLEOTIDE SEQUENCE</scope>
    <source>
        <strain evidence="1">WSJ</strain>
        <tissue evidence="1">Leaf</tissue>
    </source>
</reference>